<dbReference type="Proteomes" id="UP001277183">
    <property type="component" value="Unassembled WGS sequence"/>
</dbReference>
<dbReference type="InterPro" id="IPR001544">
    <property type="entry name" value="Aminotrans_IV"/>
</dbReference>
<evidence type="ECO:0000256" key="5">
    <source>
        <dbReference type="ARBA" id="ARBA00005072"/>
    </source>
</evidence>
<dbReference type="PROSITE" id="PS00770">
    <property type="entry name" value="AA_TRANSFER_CLASS_4"/>
    <property type="match status" value="1"/>
</dbReference>
<dbReference type="UniPathway" id="UPA00047">
    <property type="reaction ID" value="UER00058"/>
</dbReference>
<evidence type="ECO:0000256" key="14">
    <source>
        <dbReference type="ARBA" id="ARBA00048212"/>
    </source>
</evidence>
<dbReference type="PANTHER" id="PTHR42743:SF11">
    <property type="entry name" value="AMINODEOXYCHORISMATE LYASE"/>
    <property type="match status" value="1"/>
</dbReference>
<dbReference type="GO" id="GO:0004084">
    <property type="term" value="F:branched-chain-amino-acid transaminase activity"/>
    <property type="evidence" value="ECO:0007669"/>
    <property type="project" value="UniProtKB-EC"/>
</dbReference>
<dbReference type="InterPro" id="IPR018300">
    <property type="entry name" value="Aminotrans_IV_CS"/>
</dbReference>
<dbReference type="EMBL" id="JAWZVU010000078">
    <property type="protein sequence ID" value="MDX7721485.1"/>
    <property type="molecule type" value="Genomic_DNA"/>
</dbReference>
<evidence type="ECO:0000313" key="30">
    <source>
        <dbReference type="Proteomes" id="UP001161704"/>
    </source>
</evidence>
<evidence type="ECO:0000256" key="10">
    <source>
        <dbReference type="ARBA" id="ARBA00022605"/>
    </source>
</evidence>
<dbReference type="Proteomes" id="UP000886934">
    <property type="component" value="Unassembled WGS sequence"/>
</dbReference>
<dbReference type="InterPro" id="IPR033939">
    <property type="entry name" value="BCAT_family"/>
</dbReference>
<dbReference type="EMBL" id="CP120942">
    <property type="protein sequence ID" value="WFF98150.1"/>
    <property type="molecule type" value="Genomic_DNA"/>
</dbReference>
<dbReference type="EMBL" id="CP025706">
    <property type="protein sequence ID" value="AXB05175.1"/>
    <property type="molecule type" value="Genomic_DNA"/>
</dbReference>
<evidence type="ECO:0000313" key="25">
    <source>
        <dbReference type="EMBL" id="MDX7721485.1"/>
    </source>
</evidence>
<proteinExistence type="inferred from homology"/>
<keyword evidence="12 18" id="KW-0663">Pyridoxal phosphate</keyword>
<dbReference type="RefSeq" id="WP_039039680.1">
    <property type="nucleotide sequence ID" value="NZ_AP019195.1"/>
</dbReference>
<reference evidence="22" key="3">
    <citation type="submission" date="2021-07" db="EMBL/GenBank/DDBJ databases">
        <title>Draft genome sequence of carbapenem-resistant Aeromonas spp. in Japan.</title>
        <authorList>
            <person name="Maehana S."/>
            <person name="Suzuki M."/>
            <person name="Kitasato H."/>
        </authorList>
    </citation>
    <scope>NUCLEOTIDE SEQUENCE</scope>
    <source>
        <strain evidence="22">KAM343</strain>
        <strain evidence="23">KAM351</strain>
    </source>
</reference>
<dbReference type="InterPro" id="IPR005785">
    <property type="entry name" value="B_amino_transI"/>
</dbReference>
<dbReference type="UniPathway" id="UPA00048">
    <property type="reaction ID" value="UER00073"/>
</dbReference>
<dbReference type="OrthoDB" id="9804984at2"/>
<comment type="pathway">
    <text evidence="5 19">Amino-acid biosynthesis; L-leucine biosynthesis; L-leucine from 3-methyl-2-oxobutanoate: step 4/4.</text>
</comment>
<dbReference type="GO" id="GO:0005829">
    <property type="term" value="C:cytosol"/>
    <property type="evidence" value="ECO:0007669"/>
    <property type="project" value="TreeGrafter"/>
</dbReference>
<dbReference type="EMBL" id="CP110176">
    <property type="protein sequence ID" value="UZC85407.1"/>
    <property type="molecule type" value="Genomic_DNA"/>
</dbReference>
<evidence type="ECO:0000256" key="17">
    <source>
        <dbReference type="RuleBase" id="RU004106"/>
    </source>
</evidence>
<evidence type="ECO:0000256" key="15">
    <source>
        <dbReference type="ARBA" id="ARBA00048798"/>
    </source>
</evidence>
<evidence type="ECO:0000313" key="27">
    <source>
        <dbReference type="EMBL" id="UZC85407.1"/>
    </source>
</evidence>
<dbReference type="Proteomes" id="UP001218423">
    <property type="component" value="Chromosome"/>
</dbReference>
<dbReference type="NCBIfam" id="NF005146">
    <property type="entry name" value="PRK06606.1"/>
    <property type="match status" value="1"/>
</dbReference>
<dbReference type="GO" id="GO:0009097">
    <property type="term" value="P:isoleucine biosynthetic process"/>
    <property type="evidence" value="ECO:0007669"/>
    <property type="project" value="UniProtKB-UniPathway"/>
</dbReference>
<keyword evidence="11 19" id="KW-0808">Transferase</keyword>
<dbReference type="GO" id="GO:0009098">
    <property type="term" value="P:L-leucine biosynthetic process"/>
    <property type="evidence" value="ECO:0007669"/>
    <property type="project" value="UniProtKB-UniPathway"/>
</dbReference>
<reference evidence="24" key="4">
    <citation type="submission" date="2022-09" db="EMBL/GenBank/DDBJ databases">
        <title>Intensive care unit water sources are persistently colonized with multi-drug resistant bacteria and are the site of extensive horizontal gene transfer of antibiotic resistance genes.</title>
        <authorList>
            <person name="Diorio-Toth L."/>
        </authorList>
    </citation>
    <scope>NUCLEOTIDE SEQUENCE</scope>
    <source>
        <strain evidence="24">GD03710</strain>
    </source>
</reference>
<evidence type="ECO:0000313" key="22">
    <source>
        <dbReference type="EMBL" id="GJA39740.1"/>
    </source>
</evidence>
<evidence type="ECO:0000313" key="28">
    <source>
        <dbReference type="EMBL" id="WFF98150.1"/>
    </source>
</evidence>
<evidence type="ECO:0000313" key="24">
    <source>
        <dbReference type="EMBL" id="MDH1504949.1"/>
    </source>
</evidence>
<comment type="catalytic activity">
    <reaction evidence="14 19">
        <text>L-valine + 2-oxoglutarate = 3-methyl-2-oxobutanoate + L-glutamate</text>
        <dbReference type="Rhea" id="RHEA:24813"/>
        <dbReference type="ChEBI" id="CHEBI:11851"/>
        <dbReference type="ChEBI" id="CHEBI:16810"/>
        <dbReference type="ChEBI" id="CHEBI:29985"/>
        <dbReference type="ChEBI" id="CHEBI:57762"/>
        <dbReference type="EC" id="2.6.1.42"/>
    </reaction>
</comment>
<comment type="catalytic activity">
    <reaction evidence="15 19">
        <text>L-isoleucine + 2-oxoglutarate = (S)-3-methyl-2-oxopentanoate + L-glutamate</text>
        <dbReference type="Rhea" id="RHEA:24801"/>
        <dbReference type="ChEBI" id="CHEBI:16810"/>
        <dbReference type="ChEBI" id="CHEBI:29985"/>
        <dbReference type="ChEBI" id="CHEBI:35146"/>
        <dbReference type="ChEBI" id="CHEBI:58045"/>
        <dbReference type="EC" id="2.6.1.42"/>
    </reaction>
</comment>
<evidence type="ECO:0000313" key="21">
    <source>
        <dbReference type="EMBL" id="BBQ31194.1"/>
    </source>
</evidence>
<evidence type="ECO:0000256" key="3">
    <source>
        <dbReference type="ARBA" id="ARBA00004824"/>
    </source>
</evidence>
<dbReference type="InterPro" id="IPR050571">
    <property type="entry name" value="Class-IV_PLP-Dep_Aminotrnsfr"/>
</dbReference>
<evidence type="ECO:0000256" key="18">
    <source>
        <dbReference type="RuleBase" id="RU004516"/>
    </source>
</evidence>
<keyword evidence="9 19" id="KW-0032">Aminotransferase</keyword>
<comment type="function">
    <text evidence="2 19">Acts on leucine, isoleucine and valine.</text>
</comment>
<keyword evidence="10 19" id="KW-0028">Amino-acid biosynthesis</keyword>
<evidence type="ECO:0000256" key="12">
    <source>
        <dbReference type="ARBA" id="ARBA00022898"/>
    </source>
</evidence>
<organism evidence="24 30">
    <name type="scientific">Aeromonas caviae</name>
    <name type="common">Aeromonas punctata</name>
    <dbReference type="NCBI Taxonomy" id="648"/>
    <lineage>
        <taxon>Bacteria</taxon>
        <taxon>Pseudomonadati</taxon>
        <taxon>Pseudomonadota</taxon>
        <taxon>Gammaproteobacteria</taxon>
        <taxon>Aeromonadales</taxon>
        <taxon>Aeromonadaceae</taxon>
        <taxon>Aeromonas</taxon>
    </lineage>
</organism>
<evidence type="ECO:0000313" key="29">
    <source>
        <dbReference type="Proteomes" id="UP000515756"/>
    </source>
</evidence>
<accession>A0A0A5MZN2</accession>
<dbReference type="Proteomes" id="UP000515756">
    <property type="component" value="Chromosome"/>
</dbReference>
<evidence type="ECO:0000256" key="13">
    <source>
        <dbReference type="ARBA" id="ARBA00023304"/>
    </source>
</evidence>
<dbReference type="EMBL" id="BPNN01000001">
    <property type="protein sequence ID" value="GJA61489.1"/>
    <property type="molecule type" value="Genomic_DNA"/>
</dbReference>
<dbReference type="EC" id="2.6.1.42" evidence="7 19"/>
<dbReference type="EMBL" id="JAYGOJ010000029">
    <property type="protein sequence ID" value="MEA9435727.1"/>
    <property type="molecule type" value="Genomic_DNA"/>
</dbReference>
<evidence type="ECO:0000256" key="7">
    <source>
        <dbReference type="ARBA" id="ARBA00013053"/>
    </source>
</evidence>
<dbReference type="GO" id="GO:0009099">
    <property type="term" value="P:L-valine biosynthetic process"/>
    <property type="evidence" value="ECO:0007669"/>
    <property type="project" value="UniProtKB-UniPathway"/>
</dbReference>
<dbReference type="Pfam" id="PF01063">
    <property type="entry name" value="Aminotran_4"/>
    <property type="match status" value="1"/>
</dbReference>
<dbReference type="Proteomes" id="UP001304847">
    <property type="component" value="Unassembled WGS sequence"/>
</dbReference>
<evidence type="ECO:0000256" key="8">
    <source>
        <dbReference type="ARBA" id="ARBA00018179"/>
    </source>
</evidence>
<comment type="similarity">
    <text evidence="6 17">Belongs to the class-IV pyridoxal-phosphate-dependent aminotransferase family.</text>
</comment>
<evidence type="ECO:0000256" key="6">
    <source>
        <dbReference type="ARBA" id="ARBA00009320"/>
    </source>
</evidence>
<evidence type="ECO:0000256" key="1">
    <source>
        <dbReference type="ARBA" id="ARBA00001933"/>
    </source>
</evidence>
<dbReference type="Proteomes" id="UP000886939">
    <property type="component" value="Unassembled WGS sequence"/>
</dbReference>
<evidence type="ECO:0000256" key="11">
    <source>
        <dbReference type="ARBA" id="ARBA00022679"/>
    </source>
</evidence>
<dbReference type="GO" id="GO:0006532">
    <property type="term" value="P:aspartate biosynthetic process"/>
    <property type="evidence" value="ECO:0007669"/>
    <property type="project" value="TreeGrafter"/>
</dbReference>
<dbReference type="InterPro" id="IPR036038">
    <property type="entry name" value="Aminotransferase-like"/>
</dbReference>
<dbReference type="FunFam" id="3.20.10.10:FF:000001">
    <property type="entry name" value="Branched-chain-amino-acid aminotransferase"/>
    <property type="match status" value="1"/>
</dbReference>
<dbReference type="Proteomes" id="UP001163285">
    <property type="component" value="Chromosome"/>
</dbReference>
<evidence type="ECO:0000313" key="20">
    <source>
        <dbReference type="EMBL" id="AXB05175.1"/>
    </source>
</evidence>
<reference evidence="21 29" key="2">
    <citation type="submission" date="2019-12" db="EMBL/GenBank/DDBJ databases">
        <title>complete genome sequences of Aeromonas caviae str. WP2-W18-ESBL-01 isolated from wastewater treatment plant effluent.</title>
        <authorList>
            <person name="Sekizuka T."/>
            <person name="Itokawa K."/>
            <person name="Yatsu K."/>
            <person name="Inamine Y."/>
            <person name="Kuroda M."/>
        </authorList>
    </citation>
    <scope>NUCLEOTIDE SEQUENCE [LARGE SCALE GENOMIC DNA]</scope>
    <source>
        <strain evidence="21 29">WP2-W18-ESBL-01</strain>
    </source>
</reference>
<dbReference type="EMBL" id="JAOCIZ010000023">
    <property type="protein sequence ID" value="MDH1504949.1"/>
    <property type="molecule type" value="Genomic_DNA"/>
</dbReference>
<dbReference type="EMBL" id="BPNI01000005">
    <property type="protein sequence ID" value="GJA39740.1"/>
    <property type="molecule type" value="Genomic_DNA"/>
</dbReference>
<comment type="pathway">
    <text evidence="4 19">Amino-acid biosynthesis; L-valine biosynthesis; L-valine from pyruvate: step 4/4.</text>
</comment>
<reference evidence="28" key="5">
    <citation type="submission" date="2023-03" db="EMBL/GenBank/DDBJ databases">
        <title>Aeromonas caviae strain AC1520.</title>
        <authorList>
            <person name="Xie T."/>
            <person name="Zhang Q."/>
            <person name="Deng J."/>
            <person name="Li X."/>
        </authorList>
    </citation>
    <scope>NUCLEOTIDE SEQUENCE</scope>
    <source>
        <strain evidence="28">AC1520</strain>
    </source>
</reference>
<dbReference type="NCBIfam" id="TIGR01122">
    <property type="entry name" value="ilvE_I"/>
    <property type="match status" value="1"/>
</dbReference>
<evidence type="ECO:0000256" key="16">
    <source>
        <dbReference type="ARBA" id="ARBA00049229"/>
    </source>
</evidence>
<evidence type="ECO:0000256" key="19">
    <source>
        <dbReference type="RuleBase" id="RU364094"/>
    </source>
</evidence>
<evidence type="ECO:0000313" key="31">
    <source>
        <dbReference type="Proteomes" id="UP001304847"/>
    </source>
</evidence>
<evidence type="ECO:0000313" key="23">
    <source>
        <dbReference type="EMBL" id="GJA61489.1"/>
    </source>
</evidence>
<keyword evidence="31" id="KW-1185">Reference proteome</keyword>
<reference evidence="20" key="1">
    <citation type="journal article" date="2019" name="J Environ">
        <title>Genetic characterization and potential molecular dissemination mechanism of tet (31) gene in Aeromonas caviae from an oxytetracycline wastewater treatment system.</title>
        <authorList>
            <person name="Shi Y."/>
            <person name="Tian Z."/>
            <person name="Leclercq S.O."/>
            <person name="Zhang H."/>
            <person name="Yang M."/>
            <person name="Zhang Y."/>
        </authorList>
    </citation>
    <scope>NUCLEOTIDE SEQUENCE</scope>
    <source>
        <strain evidence="20">T25-39</strain>
    </source>
</reference>
<dbReference type="PANTHER" id="PTHR42743">
    <property type="entry name" value="AMINO-ACID AMINOTRANSFERASE"/>
    <property type="match status" value="1"/>
</dbReference>
<dbReference type="GeneID" id="48820490"/>
<evidence type="ECO:0000256" key="2">
    <source>
        <dbReference type="ARBA" id="ARBA00003109"/>
    </source>
</evidence>
<sequence>MSQPSQSAAHPQYIWFNGKLVPWQDAQVHVMSHALHYGSSVFEGVRAYDTPKGTCIFRLQEHTRRLFDSAKIYWMDVPYSESEVNEACRTVVRENGLKSGYLRPLAFVGNVGLGLHPPLDAKADLMVAALPWGAYLGEEGLKNGVDVCVTSWNRLAPNTIPTGAKAGGNYLSSQLISREAKRNGFAEGLALDVNGYLSEGAGENLFLVKNGVLFTPPATAAILPGITRDTIMTLARDLGYEVREQALPREALYVADEIFMTGTAAEVTPVRSVDRMKVGAGCRGPVTEQLQNAFFGLFNGKTEDKWGWLTPVND</sequence>
<dbReference type="Gene3D" id="3.30.470.10">
    <property type="match status" value="1"/>
</dbReference>
<dbReference type="InterPro" id="IPR043132">
    <property type="entry name" value="BCAT-like_C"/>
</dbReference>
<dbReference type="Proteomes" id="UP000266778">
    <property type="component" value="Chromosome"/>
</dbReference>
<dbReference type="Gene3D" id="3.20.10.10">
    <property type="entry name" value="D-amino Acid Aminotransferase, subunit A, domain 2"/>
    <property type="match status" value="1"/>
</dbReference>
<dbReference type="EMBL" id="AP021927">
    <property type="protein sequence ID" value="BBQ31194.1"/>
    <property type="molecule type" value="Genomic_DNA"/>
</dbReference>
<dbReference type="AlphaFoldDB" id="A0A0A5MZN2"/>
<keyword evidence="13 19" id="KW-0100">Branched-chain amino acid biosynthesis</keyword>
<dbReference type="Proteomes" id="UP001161704">
    <property type="component" value="Unassembled WGS sequence"/>
</dbReference>
<gene>
    <name evidence="19 21" type="primary">ilvE</name>
    <name evidence="20" type="ORF">C1C91_09390</name>
    <name evidence="22" type="ORF">KAM343_05360</name>
    <name evidence="23" type="ORF">KAM351_01000</name>
    <name evidence="24" type="ORF">N5I20_07770</name>
    <name evidence="27" type="ORF">OJY61_16365</name>
    <name evidence="28" type="ORF">P5S46_00570</name>
    <name evidence="25" type="ORF">SJS77_13535</name>
    <name evidence="26" type="ORF">VCX44_07760</name>
    <name evidence="21" type="ORF">WP2W18E01_27760</name>
</gene>
<reference evidence="26 31" key="8">
    <citation type="submission" date="2023-12" db="EMBL/GenBank/DDBJ databases">
        <title>Characterization of antibiotic resistance in Aeromonas spp. in hospital effluent.</title>
        <authorList>
            <person name="Negoseki B.R.S."/>
            <person name="Krul D."/>
            <person name="Siqueira A.C."/>
            <person name="Almeida M."/>
            <person name="Mesa D."/>
            <person name="Conte D."/>
            <person name="Dalla-Costa L.M."/>
        </authorList>
    </citation>
    <scope>NUCLEOTIDE SEQUENCE [LARGE SCALE GENOMIC DNA]</scope>
    <source>
        <strain evidence="26 31">36v</strain>
    </source>
</reference>
<evidence type="ECO:0000256" key="9">
    <source>
        <dbReference type="ARBA" id="ARBA00022576"/>
    </source>
</evidence>
<dbReference type="CDD" id="cd01557">
    <property type="entry name" value="BCAT_beta_family"/>
    <property type="match status" value="1"/>
</dbReference>
<dbReference type="SUPFAM" id="SSF56752">
    <property type="entry name" value="D-aminoacid aminotransferase-like PLP-dependent enzymes"/>
    <property type="match status" value="1"/>
</dbReference>
<name>A0A0A5MZN2_AERCA</name>
<reference evidence="27" key="6">
    <citation type="submission" date="2023-04" db="EMBL/GenBank/DDBJ databases">
        <title>Whole Genome Sequence of Multi-drug resistant Aeromonas caviae as a gut pathogen in newborn.</title>
        <authorList>
            <person name="Jadhav S.V."/>
            <person name="Saroj S.D."/>
            <person name="Saha U.B."/>
            <person name="Sen S."/>
            <person name="Kher A."/>
        </authorList>
    </citation>
    <scope>NUCLEOTIDE SEQUENCE</scope>
    <source>
        <strain evidence="27">SVJ23</strain>
    </source>
</reference>
<comment type="pathway">
    <text evidence="3 19">Amino-acid biosynthesis; L-isoleucine biosynthesis; L-isoleucine from 2-oxobutanoate: step 4/4.</text>
</comment>
<protein>
    <recommendedName>
        <fullName evidence="8 19">Branched-chain-amino-acid aminotransferase</fullName>
        <shortName evidence="19">BCAT</shortName>
        <ecNumber evidence="7 19">2.6.1.42</ecNumber>
    </recommendedName>
</protein>
<dbReference type="KEGG" id="acav:VI35_00600"/>
<evidence type="ECO:0000256" key="4">
    <source>
        <dbReference type="ARBA" id="ARBA00004931"/>
    </source>
</evidence>
<comment type="cofactor">
    <cofactor evidence="1 18">
        <name>pyridoxal 5'-phosphate</name>
        <dbReference type="ChEBI" id="CHEBI:597326"/>
    </cofactor>
</comment>
<reference evidence="25" key="7">
    <citation type="submission" date="2023-11" db="EMBL/GenBank/DDBJ databases">
        <title>WGS of Aeromonas in Northern Israel.</title>
        <authorList>
            <person name="Hershko Y."/>
        </authorList>
    </citation>
    <scope>NUCLEOTIDE SEQUENCE</scope>
    <source>
        <strain evidence="25">77416</strain>
    </source>
</reference>
<dbReference type="InterPro" id="IPR043131">
    <property type="entry name" value="BCAT-like_N"/>
</dbReference>
<comment type="catalytic activity">
    <reaction evidence="16 19">
        <text>L-leucine + 2-oxoglutarate = 4-methyl-2-oxopentanoate + L-glutamate</text>
        <dbReference type="Rhea" id="RHEA:18321"/>
        <dbReference type="ChEBI" id="CHEBI:16810"/>
        <dbReference type="ChEBI" id="CHEBI:17865"/>
        <dbReference type="ChEBI" id="CHEBI:29985"/>
        <dbReference type="ChEBI" id="CHEBI:57427"/>
        <dbReference type="EC" id="2.6.1.42"/>
    </reaction>
</comment>
<dbReference type="UniPathway" id="UPA00049">
    <property type="reaction ID" value="UER00062"/>
</dbReference>
<evidence type="ECO:0000313" key="26">
    <source>
        <dbReference type="EMBL" id="MEA9435727.1"/>
    </source>
</evidence>